<keyword evidence="4 7" id="KW-0812">Transmembrane</keyword>
<evidence type="ECO:0000313" key="9">
    <source>
        <dbReference type="EMBL" id="KPL82953.1"/>
    </source>
</evidence>
<dbReference type="STRING" id="869279.SE15_11695"/>
<comment type="similarity">
    <text evidence="7">Belongs to the binding-protein-dependent transport system permease family.</text>
</comment>
<evidence type="ECO:0000256" key="1">
    <source>
        <dbReference type="ARBA" id="ARBA00004651"/>
    </source>
</evidence>
<evidence type="ECO:0000256" key="7">
    <source>
        <dbReference type="RuleBase" id="RU363032"/>
    </source>
</evidence>
<gene>
    <name evidence="9" type="ORF">SE15_11695</name>
</gene>
<organism evidence="9 10">
    <name type="scientific">Thermanaerothrix daxensis</name>
    <dbReference type="NCBI Taxonomy" id="869279"/>
    <lineage>
        <taxon>Bacteria</taxon>
        <taxon>Bacillati</taxon>
        <taxon>Chloroflexota</taxon>
        <taxon>Anaerolineae</taxon>
        <taxon>Anaerolineales</taxon>
        <taxon>Anaerolineaceae</taxon>
        <taxon>Thermanaerothrix</taxon>
    </lineage>
</organism>
<keyword evidence="2 7" id="KW-0813">Transport</keyword>
<feature type="transmembrane region" description="Helical" evidence="7">
    <location>
        <begin position="106"/>
        <end position="135"/>
    </location>
</feature>
<evidence type="ECO:0000259" key="8">
    <source>
        <dbReference type="PROSITE" id="PS50928"/>
    </source>
</evidence>
<evidence type="ECO:0000256" key="2">
    <source>
        <dbReference type="ARBA" id="ARBA00022448"/>
    </source>
</evidence>
<dbReference type="PANTHER" id="PTHR43744:SF12">
    <property type="entry name" value="ABC TRANSPORTER PERMEASE PROTEIN MG189-RELATED"/>
    <property type="match status" value="1"/>
</dbReference>
<feature type="transmembrane region" description="Helical" evidence="7">
    <location>
        <begin position="252"/>
        <end position="277"/>
    </location>
</feature>
<dbReference type="Pfam" id="PF00528">
    <property type="entry name" value="BPD_transp_1"/>
    <property type="match status" value="1"/>
</dbReference>
<accession>A0A0P6Y1K9</accession>
<keyword evidence="3" id="KW-1003">Cell membrane</keyword>
<proteinExistence type="inferred from homology"/>
<dbReference type="PROSITE" id="PS50928">
    <property type="entry name" value="ABC_TM1"/>
    <property type="match status" value="1"/>
</dbReference>
<dbReference type="Proteomes" id="UP000050544">
    <property type="component" value="Unassembled WGS sequence"/>
</dbReference>
<feature type="domain" description="ABC transmembrane type-1" evidence="8">
    <location>
        <begin position="71"/>
        <end position="277"/>
    </location>
</feature>
<comment type="subcellular location">
    <subcellularLocation>
        <location evidence="1 7">Cell membrane</location>
        <topology evidence="1 7">Multi-pass membrane protein</topology>
    </subcellularLocation>
</comment>
<evidence type="ECO:0000256" key="3">
    <source>
        <dbReference type="ARBA" id="ARBA00022475"/>
    </source>
</evidence>
<reference evidence="9 10" key="1">
    <citation type="submission" date="2015-07" db="EMBL/GenBank/DDBJ databases">
        <title>Whole genome sequence of Thermanaerothrix daxensis DSM 23592.</title>
        <authorList>
            <person name="Hemp J."/>
            <person name="Ward L.M."/>
            <person name="Pace L.A."/>
            <person name="Fischer W.W."/>
        </authorList>
    </citation>
    <scope>NUCLEOTIDE SEQUENCE [LARGE SCALE GENOMIC DNA]</scope>
    <source>
        <strain evidence="9 10">GNS-1</strain>
    </source>
</reference>
<evidence type="ECO:0000256" key="5">
    <source>
        <dbReference type="ARBA" id="ARBA00022989"/>
    </source>
</evidence>
<sequence length="293" mass="32972">MLWYDRLKTPLFYLILILWSIICLAPLYFTLVFSLKPVANAYDPPLFWPIPFTLDNFRDVIGALPLFPRWLLNSLIVSLAVTILRVLFCAMGGYAFARMDFPLKGFLFNAMLVSMMIPGQVTLIPAFLVVGPGIIRGGLKIGDITLPTGFGLIDNLGGVILPGIATAFGIFMMTQFYKSLPRELEEAAMMDGLGRWGIFFRIVLPLSQTQLLTLALLTFQGEWNAFMWPLVILRTPENFTLPLGLNWFRGEYYTLISKVLAGSLFNTLPILILFFLFQRYFVQSIAGTGLKEG</sequence>
<dbReference type="PANTHER" id="PTHR43744">
    <property type="entry name" value="ABC TRANSPORTER PERMEASE PROTEIN MG189-RELATED-RELATED"/>
    <property type="match status" value="1"/>
</dbReference>
<dbReference type="InterPro" id="IPR035906">
    <property type="entry name" value="MetI-like_sf"/>
</dbReference>
<comment type="caution">
    <text evidence="9">The sequence shown here is derived from an EMBL/GenBank/DDBJ whole genome shotgun (WGS) entry which is preliminary data.</text>
</comment>
<feature type="transmembrane region" description="Helical" evidence="7">
    <location>
        <begin position="155"/>
        <end position="177"/>
    </location>
</feature>
<dbReference type="GO" id="GO:0005886">
    <property type="term" value="C:plasma membrane"/>
    <property type="evidence" value="ECO:0007669"/>
    <property type="project" value="UniProtKB-SubCell"/>
</dbReference>
<feature type="transmembrane region" description="Helical" evidence="7">
    <location>
        <begin position="12"/>
        <end position="35"/>
    </location>
</feature>
<keyword evidence="10" id="KW-1185">Reference proteome</keyword>
<dbReference type="CDD" id="cd06261">
    <property type="entry name" value="TM_PBP2"/>
    <property type="match status" value="1"/>
</dbReference>
<evidence type="ECO:0000313" key="10">
    <source>
        <dbReference type="Proteomes" id="UP000050544"/>
    </source>
</evidence>
<feature type="transmembrane region" description="Helical" evidence="7">
    <location>
        <begin position="70"/>
        <end position="94"/>
    </location>
</feature>
<dbReference type="InterPro" id="IPR000515">
    <property type="entry name" value="MetI-like"/>
</dbReference>
<dbReference type="EMBL" id="LGKO01000005">
    <property type="protein sequence ID" value="KPL82953.1"/>
    <property type="molecule type" value="Genomic_DNA"/>
</dbReference>
<dbReference type="Gene3D" id="1.10.3720.10">
    <property type="entry name" value="MetI-like"/>
    <property type="match status" value="1"/>
</dbReference>
<evidence type="ECO:0000256" key="4">
    <source>
        <dbReference type="ARBA" id="ARBA00022692"/>
    </source>
</evidence>
<keyword evidence="5 7" id="KW-1133">Transmembrane helix</keyword>
<dbReference type="SUPFAM" id="SSF161098">
    <property type="entry name" value="MetI-like"/>
    <property type="match status" value="1"/>
</dbReference>
<protein>
    <submittedName>
        <fullName evidence="9">ABC transporter permease</fullName>
    </submittedName>
</protein>
<dbReference type="PATRIC" id="fig|869279.4.peg.1960"/>
<feature type="transmembrane region" description="Helical" evidence="7">
    <location>
        <begin position="198"/>
        <end position="219"/>
    </location>
</feature>
<keyword evidence="6 7" id="KW-0472">Membrane</keyword>
<dbReference type="GO" id="GO:0055085">
    <property type="term" value="P:transmembrane transport"/>
    <property type="evidence" value="ECO:0007669"/>
    <property type="project" value="InterPro"/>
</dbReference>
<dbReference type="AlphaFoldDB" id="A0A0P6Y1K9"/>
<name>A0A0P6Y1K9_9CHLR</name>
<evidence type="ECO:0000256" key="6">
    <source>
        <dbReference type="ARBA" id="ARBA00023136"/>
    </source>
</evidence>